<reference evidence="7" key="1">
    <citation type="submission" date="2016-10" db="EMBL/GenBank/DDBJ databases">
        <authorList>
            <person name="Varghese N."/>
            <person name="Submissions S."/>
        </authorList>
    </citation>
    <scope>NUCLEOTIDE SEQUENCE [LARGE SCALE GENOMIC DNA]</scope>
    <source>
        <strain evidence="7">CGMCC 1.4250</strain>
    </source>
</reference>
<sequence length="305" mass="34020">MKKKLYGVTTAMVTPFNKDGSVNLNKVANLTEFLIEKGVHCLYPLGTTGEMIKLSVDQRKTIAETVVKTANNRVTVYIHVGDVNFENTLELAQHAHEIGADGIGVVTPIYFGVNDQEMEQFYVKISRSLPEDFPIYLYSIPQCAANELNIEVTKKIAAQCKNIVGIKFSYPDFTLTSKYLEVNKGNFDVVFGPDHLFLPALSLGCEGTVSGISGVYPEPFVAIYNAFKAGDLQKAKTLQRIATKYCNALKNGSNMSYFKEGLRLRGVDAGEMKTPHINIDDKEIEKLKIQLEQIDNEFFLNINKK</sequence>
<dbReference type="GO" id="GO:0005829">
    <property type="term" value="C:cytosol"/>
    <property type="evidence" value="ECO:0007669"/>
    <property type="project" value="TreeGrafter"/>
</dbReference>
<dbReference type="STRING" id="334253.SAMN04487943_10120"/>
<evidence type="ECO:0000256" key="2">
    <source>
        <dbReference type="ARBA" id="ARBA00023270"/>
    </source>
</evidence>
<name>A0A1I4GTB6_9BACI</name>
<dbReference type="InterPro" id="IPR002220">
    <property type="entry name" value="DapA-like"/>
</dbReference>
<dbReference type="RefSeq" id="WP_091479319.1">
    <property type="nucleotide sequence ID" value="NZ_FOTR01000001.1"/>
</dbReference>
<feature type="active site" description="Schiff-base intermediate with substrate" evidence="4">
    <location>
        <position position="167"/>
    </location>
</feature>
<dbReference type="PIRSF" id="PIRSF001365">
    <property type="entry name" value="DHDPS"/>
    <property type="match status" value="1"/>
</dbReference>
<evidence type="ECO:0000256" key="3">
    <source>
        <dbReference type="PIRNR" id="PIRNR001365"/>
    </source>
</evidence>
<evidence type="ECO:0000313" key="6">
    <source>
        <dbReference type="EMBL" id="SFL33332.1"/>
    </source>
</evidence>
<dbReference type="Gene3D" id="3.20.20.70">
    <property type="entry name" value="Aldolase class I"/>
    <property type="match status" value="1"/>
</dbReference>
<evidence type="ECO:0000313" key="7">
    <source>
        <dbReference type="Proteomes" id="UP000198565"/>
    </source>
</evidence>
<keyword evidence="2" id="KW-0704">Schiff base</keyword>
<dbReference type="PRINTS" id="PR00146">
    <property type="entry name" value="DHPICSNTHASE"/>
</dbReference>
<dbReference type="Pfam" id="PF00701">
    <property type="entry name" value="DHDPS"/>
    <property type="match status" value="1"/>
</dbReference>
<dbReference type="OrthoDB" id="9771791at2"/>
<dbReference type="PANTHER" id="PTHR42849">
    <property type="entry name" value="N-ACETYLNEURAMINATE LYASE"/>
    <property type="match status" value="1"/>
</dbReference>
<accession>A0A1I4GTB6</accession>
<keyword evidence="7" id="KW-1185">Reference proteome</keyword>
<protein>
    <submittedName>
        <fullName evidence="6">4-hydroxy-tetrahydrodipicolinate synthase</fullName>
    </submittedName>
</protein>
<feature type="binding site" evidence="5">
    <location>
        <position position="209"/>
    </location>
    <ligand>
        <name>pyruvate</name>
        <dbReference type="ChEBI" id="CHEBI:15361"/>
    </ligand>
</feature>
<evidence type="ECO:0000256" key="4">
    <source>
        <dbReference type="PIRSR" id="PIRSR001365-1"/>
    </source>
</evidence>
<dbReference type="SMART" id="SM01130">
    <property type="entry name" value="DHDPS"/>
    <property type="match status" value="1"/>
</dbReference>
<proteinExistence type="inferred from homology"/>
<evidence type="ECO:0000256" key="1">
    <source>
        <dbReference type="ARBA" id="ARBA00023239"/>
    </source>
</evidence>
<gene>
    <name evidence="6" type="ORF">SAMN04487943_10120</name>
</gene>
<dbReference type="GO" id="GO:0019262">
    <property type="term" value="P:N-acetylneuraminate catabolic process"/>
    <property type="evidence" value="ECO:0007669"/>
    <property type="project" value="TreeGrafter"/>
</dbReference>
<dbReference type="Proteomes" id="UP000198565">
    <property type="component" value="Unassembled WGS sequence"/>
</dbReference>
<dbReference type="PROSITE" id="PS00666">
    <property type="entry name" value="DHDPS_2"/>
    <property type="match status" value="1"/>
</dbReference>
<evidence type="ECO:0000256" key="5">
    <source>
        <dbReference type="PIRSR" id="PIRSR001365-2"/>
    </source>
</evidence>
<dbReference type="EMBL" id="FOTR01000001">
    <property type="protein sequence ID" value="SFL33332.1"/>
    <property type="molecule type" value="Genomic_DNA"/>
</dbReference>
<keyword evidence="1 3" id="KW-0456">Lyase</keyword>
<dbReference type="GO" id="GO:0008747">
    <property type="term" value="F:N-acetylneuraminate lyase activity"/>
    <property type="evidence" value="ECO:0007669"/>
    <property type="project" value="TreeGrafter"/>
</dbReference>
<dbReference type="InterPro" id="IPR013785">
    <property type="entry name" value="Aldolase_TIM"/>
</dbReference>
<feature type="active site" description="Proton donor/acceptor" evidence="4">
    <location>
        <position position="138"/>
    </location>
</feature>
<dbReference type="InterPro" id="IPR020625">
    <property type="entry name" value="Schiff_base-form_aldolases_AS"/>
</dbReference>
<dbReference type="SUPFAM" id="SSF51569">
    <property type="entry name" value="Aldolase"/>
    <property type="match status" value="1"/>
</dbReference>
<comment type="similarity">
    <text evidence="3">Belongs to the DapA family.</text>
</comment>
<dbReference type="CDD" id="cd00408">
    <property type="entry name" value="DHDPS-like"/>
    <property type="match status" value="1"/>
</dbReference>
<dbReference type="PANTHER" id="PTHR42849:SF1">
    <property type="entry name" value="N-ACETYLNEURAMINATE LYASE"/>
    <property type="match status" value="1"/>
</dbReference>
<organism evidence="6 7">
    <name type="scientific">Gracilibacillus orientalis</name>
    <dbReference type="NCBI Taxonomy" id="334253"/>
    <lineage>
        <taxon>Bacteria</taxon>
        <taxon>Bacillati</taxon>
        <taxon>Bacillota</taxon>
        <taxon>Bacilli</taxon>
        <taxon>Bacillales</taxon>
        <taxon>Bacillaceae</taxon>
        <taxon>Gracilibacillus</taxon>
    </lineage>
</organism>
<dbReference type="AlphaFoldDB" id="A0A1I4GTB6"/>
<feature type="binding site" evidence="5">
    <location>
        <position position="48"/>
    </location>
    <ligand>
        <name>pyruvate</name>
        <dbReference type="ChEBI" id="CHEBI:15361"/>
    </ligand>
</feature>